<dbReference type="CDD" id="cd03217">
    <property type="entry name" value="ABC_FeS_Assembly"/>
    <property type="match status" value="1"/>
</dbReference>
<evidence type="ECO:0000256" key="3">
    <source>
        <dbReference type="ARBA" id="ARBA00022840"/>
    </source>
</evidence>
<protein>
    <submittedName>
        <fullName evidence="5">Fe-S cluster assembly ATPase SufC</fullName>
    </submittedName>
</protein>
<dbReference type="Pfam" id="PF00005">
    <property type="entry name" value="ABC_tran"/>
    <property type="match status" value="1"/>
</dbReference>
<gene>
    <name evidence="5" type="ORF">B7R76_04190</name>
</gene>
<dbReference type="Proteomes" id="UP000236394">
    <property type="component" value="Unassembled WGS sequence"/>
</dbReference>
<organism evidence="5 6">
    <name type="scientific">Mageeibacillus indolicus</name>
    <dbReference type="NCBI Taxonomy" id="884684"/>
    <lineage>
        <taxon>Bacteria</taxon>
        <taxon>Bacillati</taxon>
        <taxon>Bacillota</taxon>
        <taxon>Clostridia</taxon>
        <taxon>Eubacteriales</taxon>
        <taxon>Oscillospiraceae</taxon>
        <taxon>Mageeibacillus</taxon>
    </lineage>
</organism>
<dbReference type="InterPro" id="IPR003439">
    <property type="entry name" value="ABC_transporter-like_ATP-bd"/>
</dbReference>
<evidence type="ECO:0000259" key="4">
    <source>
        <dbReference type="PROSITE" id="PS50893"/>
    </source>
</evidence>
<keyword evidence="3" id="KW-0067">ATP-binding</keyword>
<reference evidence="6" key="1">
    <citation type="submission" date="2017-04" db="EMBL/GenBank/DDBJ databases">
        <authorList>
            <person name="Bumgarner R.E."/>
            <person name="Fredricks D.N."/>
            <person name="Srinivasan S."/>
        </authorList>
    </citation>
    <scope>NUCLEOTIDE SEQUENCE [LARGE SCALE GENOMIC DNA]</scope>
    <source>
        <strain evidence="6">KA00405</strain>
    </source>
</reference>
<dbReference type="SUPFAM" id="SSF52540">
    <property type="entry name" value="P-loop containing nucleoside triphosphate hydrolases"/>
    <property type="match status" value="1"/>
</dbReference>
<comment type="similarity">
    <text evidence="1">Belongs to the ABC transporter superfamily. Ycf16 family.</text>
</comment>
<dbReference type="InterPro" id="IPR010230">
    <property type="entry name" value="FeS-cluster_ATPase_SufC"/>
</dbReference>
<dbReference type="InterPro" id="IPR003593">
    <property type="entry name" value="AAA+_ATPase"/>
</dbReference>
<dbReference type="RefSeq" id="WP_102892452.1">
    <property type="nucleotide sequence ID" value="NZ_NBZD01000002.1"/>
</dbReference>
<proteinExistence type="inferred from homology"/>
<evidence type="ECO:0000256" key="1">
    <source>
        <dbReference type="ARBA" id="ARBA00006216"/>
    </source>
</evidence>
<comment type="caution">
    <text evidence="5">The sequence shown here is derived from an EMBL/GenBank/DDBJ whole genome shotgun (WGS) entry which is preliminary data.</text>
</comment>
<accession>A0A2J8B1W2</accession>
<evidence type="ECO:0000256" key="2">
    <source>
        <dbReference type="ARBA" id="ARBA00022741"/>
    </source>
</evidence>
<evidence type="ECO:0000313" key="5">
    <source>
        <dbReference type="EMBL" id="PNH18763.1"/>
    </source>
</evidence>
<dbReference type="PANTHER" id="PTHR43204">
    <property type="entry name" value="ABC TRANSPORTER I FAMILY MEMBER 6, CHLOROPLASTIC"/>
    <property type="match status" value="1"/>
</dbReference>
<sequence>MAKPVLDIKNLKVEVEGKEILHGINLHIEGGEIHAIMGPNGTGKSTLASALMGHPRYTITAGTVTLDGADLLSMSVDERARAGIFLGMQYPAEVPGVTNTDFLRSAVNAKRNCTVGFMDFRKELIAALNELEMRKDLPDRYLNEGFSGGEKKRNEILQMKLLRPSIAILDEIDSGLDIDALRIVGQNITDMFKKRGEEMAVLMITHYQRLLDYVHPDFVHVIIDGKIVHTGDAALALRLEAEGYDWLKQELGIEINADEAQDASGAGQVATDVGGGSSASTASSASAAGVANDLDALFK</sequence>
<name>A0A2J8B1W2_9FIRM</name>
<dbReference type="Gene3D" id="3.40.50.300">
    <property type="entry name" value="P-loop containing nucleotide triphosphate hydrolases"/>
    <property type="match status" value="1"/>
</dbReference>
<evidence type="ECO:0000313" key="6">
    <source>
        <dbReference type="Proteomes" id="UP000236394"/>
    </source>
</evidence>
<dbReference type="PANTHER" id="PTHR43204:SF1">
    <property type="entry name" value="ABC TRANSPORTER I FAMILY MEMBER 6, CHLOROPLASTIC"/>
    <property type="match status" value="1"/>
</dbReference>
<dbReference type="GO" id="GO:0005524">
    <property type="term" value="F:ATP binding"/>
    <property type="evidence" value="ECO:0007669"/>
    <property type="project" value="UniProtKB-KW"/>
</dbReference>
<dbReference type="SMART" id="SM00382">
    <property type="entry name" value="AAA"/>
    <property type="match status" value="1"/>
</dbReference>
<feature type="domain" description="ABC transporter" evidence="4">
    <location>
        <begin position="6"/>
        <end position="249"/>
    </location>
</feature>
<dbReference type="GO" id="GO:0016887">
    <property type="term" value="F:ATP hydrolysis activity"/>
    <property type="evidence" value="ECO:0007669"/>
    <property type="project" value="InterPro"/>
</dbReference>
<dbReference type="PROSITE" id="PS50893">
    <property type="entry name" value="ABC_TRANSPORTER_2"/>
    <property type="match status" value="1"/>
</dbReference>
<keyword evidence="2" id="KW-0547">Nucleotide-binding</keyword>
<dbReference type="EMBL" id="NBZD01000002">
    <property type="protein sequence ID" value="PNH18763.1"/>
    <property type="molecule type" value="Genomic_DNA"/>
</dbReference>
<dbReference type="NCBIfam" id="TIGR01978">
    <property type="entry name" value="sufC"/>
    <property type="match status" value="1"/>
</dbReference>
<dbReference type="AlphaFoldDB" id="A0A2J8B1W2"/>
<dbReference type="InterPro" id="IPR027417">
    <property type="entry name" value="P-loop_NTPase"/>
</dbReference>